<reference evidence="1" key="1">
    <citation type="journal article" date="2019" name="Sci. Rep.">
        <title>Draft genome of Tanacetum cinerariifolium, the natural source of mosquito coil.</title>
        <authorList>
            <person name="Yamashiro T."/>
            <person name="Shiraishi A."/>
            <person name="Satake H."/>
            <person name="Nakayama K."/>
        </authorList>
    </citation>
    <scope>NUCLEOTIDE SEQUENCE</scope>
</reference>
<sequence length="36" mass="3811">ILKTTVEFTVQGLDALPGTFVIGVCKPPLLTLLAQL</sequence>
<accession>A0A699XDB9</accession>
<protein>
    <submittedName>
        <fullName evidence="1">Uncharacterized protein</fullName>
    </submittedName>
</protein>
<comment type="caution">
    <text evidence="1">The sequence shown here is derived from an EMBL/GenBank/DDBJ whole genome shotgun (WGS) entry which is preliminary data.</text>
</comment>
<gene>
    <name evidence="1" type="ORF">Tci_929162</name>
</gene>
<feature type="non-terminal residue" evidence="1">
    <location>
        <position position="1"/>
    </location>
</feature>
<name>A0A699XDB9_TANCI</name>
<proteinExistence type="predicted"/>
<dbReference type="AlphaFoldDB" id="A0A699XDB9"/>
<organism evidence="1">
    <name type="scientific">Tanacetum cinerariifolium</name>
    <name type="common">Dalmatian daisy</name>
    <name type="synonym">Chrysanthemum cinerariifolium</name>
    <dbReference type="NCBI Taxonomy" id="118510"/>
    <lineage>
        <taxon>Eukaryota</taxon>
        <taxon>Viridiplantae</taxon>
        <taxon>Streptophyta</taxon>
        <taxon>Embryophyta</taxon>
        <taxon>Tracheophyta</taxon>
        <taxon>Spermatophyta</taxon>
        <taxon>Magnoliopsida</taxon>
        <taxon>eudicotyledons</taxon>
        <taxon>Gunneridae</taxon>
        <taxon>Pentapetalae</taxon>
        <taxon>asterids</taxon>
        <taxon>campanulids</taxon>
        <taxon>Asterales</taxon>
        <taxon>Asteraceae</taxon>
        <taxon>Asteroideae</taxon>
        <taxon>Anthemideae</taxon>
        <taxon>Anthemidinae</taxon>
        <taxon>Tanacetum</taxon>
    </lineage>
</organism>
<evidence type="ECO:0000313" key="1">
    <source>
        <dbReference type="EMBL" id="GFD57193.1"/>
    </source>
</evidence>
<dbReference type="EMBL" id="BKCJ011838233">
    <property type="protein sequence ID" value="GFD57193.1"/>
    <property type="molecule type" value="Genomic_DNA"/>
</dbReference>